<dbReference type="OrthoDB" id="4523082at2"/>
<dbReference type="InterPro" id="IPR002347">
    <property type="entry name" value="SDR_fam"/>
</dbReference>
<dbReference type="GO" id="GO:0006066">
    <property type="term" value="P:alcohol metabolic process"/>
    <property type="evidence" value="ECO:0007669"/>
    <property type="project" value="UniProtKB-ARBA"/>
</dbReference>
<evidence type="ECO:0000259" key="11">
    <source>
        <dbReference type="SMART" id="SM00822"/>
    </source>
</evidence>
<protein>
    <submittedName>
        <fullName evidence="12">All-trans-retinol dehydrogenase (NAD+)</fullName>
        <ecNumber evidence="12">1.1.1.105</ecNumber>
    </submittedName>
</protein>
<evidence type="ECO:0000256" key="8">
    <source>
        <dbReference type="ARBA" id="ARBA00023136"/>
    </source>
</evidence>
<dbReference type="GO" id="GO:0016020">
    <property type="term" value="C:membrane"/>
    <property type="evidence" value="ECO:0007669"/>
    <property type="project" value="UniProtKB-SubCell"/>
</dbReference>
<dbReference type="CDD" id="cd05339">
    <property type="entry name" value="17beta-HSDXI-like_SDR_c"/>
    <property type="match status" value="1"/>
</dbReference>
<evidence type="ECO:0000256" key="3">
    <source>
        <dbReference type="ARBA" id="ARBA00022692"/>
    </source>
</evidence>
<organism evidence="12 13">
    <name type="scientific">Micrococcus flavus</name>
    <dbReference type="NCBI Taxonomy" id="384602"/>
    <lineage>
        <taxon>Bacteria</taxon>
        <taxon>Bacillati</taxon>
        <taxon>Actinomycetota</taxon>
        <taxon>Actinomycetes</taxon>
        <taxon>Micrococcales</taxon>
        <taxon>Micrococcaceae</taxon>
        <taxon>Micrococcus</taxon>
    </lineage>
</organism>
<evidence type="ECO:0000313" key="12">
    <source>
        <dbReference type="EMBL" id="MBB4882864.1"/>
    </source>
</evidence>
<keyword evidence="3" id="KW-0812">Transmembrane</keyword>
<dbReference type="InterPro" id="IPR036291">
    <property type="entry name" value="NAD(P)-bd_dom_sf"/>
</dbReference>
<dbReference type="PANTHER" id="PTHR24322">
    <property type="entry name" value="PKSB"/>
    <property type="match status" value="1"/>
</dbReference>
<evidence type="ECO:0000256" key="10">
    <source>
        <dbReference type="SAM" id="MobiDB-lite"/>
    </source>
</evidence>
<keyword evidence="13" id="KW-1185">Reference proteome</keyword>
<evidence type="ECO:0000313" key="13">
    <source>
        <dbReference type="Proteomes" id="UP000560081"/>
    </source>
</evidence>
<dbReference type="PRINTS" id="PR00080">
    <property type="entry name" value="SDRFAMILY"/>
</dbReference>
<dbReference type="EC" id="1.1.1.105" evidence="12"/>
<dbReference type="FunFam" id="3.40.50.720:FF:000131">
    <property type="entry name" value="Short-chain dehydrogenase/reductase 3"/>
    <property type="match status" value="1"/>
</dbReference>
<gene>
    <name evidence="12" type="ORF">BJ976_001215</name>
</gene>
<keyword evidence="4" id="KW-0521">NADP</keyword>
<dbReference type="InterPro" id="IPR057326">
    <property type="entry name" value="KR_dom"/>
</dbReference>
<dbReference type="Pfam" id="PF00106">
    <property type="entry name" value="adh_short"/>
    <property type="match status" value="1"/>
</dbReference>
<dbReference type="SMART" id="SM00822">
    <property type="entry name" value="PKS_KR"/>
    <property type="match status" value="1"/>
</dbReference>
<dbReference type="PANTHER" id="PTHR24322:SF736">
    <property type="entry name" value="RETINOL DEHYDROGENASE 10"/>
    <property type="match status" value="1"/>
</dbReference>
<dbReference type="GO" id="GO:0042445">
    <property type="term" value="P:hormone metabolic process"/>
    <property type="evidence" value="ECO:0007669"/>
    <property type="project" value="UniProtKB-ARBA"/>
</dbReference>
<name>A0A4Y8X687_9MICC</name>
<evidence type="ECO:0000256" key="1">
    <source>
        <dbReference type="ARBA" id="ARBA00004141"/>
    </source>
</evidence>
<evidence type="ECO:0000256" key="5">
    <source>
        <dbReference type="ARBA" id="ARBA00022989"/>
    </source>
</evidence>
<comment type="similarity">
    <text evidence="2 9">Belongs to the short-chain dehydrogenases/reductases (SDR) family.</text>
</comment>
<accession>A0A4Y8X687</accession>
<dbReference type="GO" id="GO:0006720">
    <property type="term" value="P:isoprenoid metabolic process"/>
    <property type="evidence" value="ECO:0007669"/>
    <property type="project" value="UniProtKB-ARBA"/>
</dbReference>
<dbReference type="Gene3D" id="3.40.50.720">
    <property type="entry name" value="NAD(P)-binding Rossmann-like Domain"/>
    <property type="match status" value="1"/>
</dbReference>
<evidence type="ECO:0000256" key="6">
    <source>
        <dbReference type="ARBA" id="ARBA00023002"/>
    </source>
</evidence>
<feature type="domain" description="Ketoreductase" evidence="11">
    <location>
        <begin position="21"/>
        <end position="209"/>
    </location>
</feature>
<evidence type="ECO:0000256" key="7">
    <source>
        <dbReference type="ARBA" id="ARBA00023098"/>
    </source>
</evidence>
<keyword evidence="6 12" id="KW-0560">Oxidoreductase</keyword>
<keyword evidence="8" id="KW-0472">Membrane</keyword>
<reference evidence="12 13" key="1">
    <citation type="submission" date="2020-08" db="EMBL/GenBank/DDBJ databases">
        <title>Sequencing the genomes of 1000 actinobacteria strains.</title>
        <authorList>
            <person name="Klenk H.-P."/>
        </authorList>
    </citation>
    <scope>NUCLEOTIDE SEQUENCE [LARGE SCALE GENOMIC DNA]</scope>
    <source>
        <strain evidence="12 13">DSM 19079</strain>
    </source>
</reference>
<comment type="caution">
    <text evidence="12">The sequence shown here is derived from an EMBL/GenBank/DDBJ whole genome shotgun (WGS) entry which is preliminary data.</text>
</comment>
<dbReference type="AlphaFoldDB" id="A0A4Y8X687"/>
<evidence type="ECO:0000256" key="2">
    <source>
        <dbReference type="ARBA" id="ARBA00006484"/>
    </source>
</evidence>
<keyword evidence="7" id="KW-0443">Lipid metabolism</keyword>
<evidence type="ECO:0000256" key="9">
    <source>
        <dbReference type="RuleBase" id="RU000363"/>
    </source>
</evidence>
<dbReference type="RefSeq" id="WP_135027935.1">
    <property type="nucleotide sequence ID" value="NZ_BMLA01000001.1"/>
</dbReference>
<keyword evidence="5" id="KW-1133">Transmembrane helix</keyword>
<feature type="region of interest" description="Disordered" evidence="10">
    <location>
        <begin position="278"/>
        <end position="299"/>
    </location>
</feature>
<comment type="subcellular location">
    <subcellularLocation>
        <location evidence="1">Membrane</location>
        <topology evidence="1">Multi-pass membrane protein</topology>
    </subcellularLocation>
</comment>
<dbReference type="GO" id="GO:0004745">
    <property type="term" value="F:all-trans-retinol dehydrogenase (NAD+) activity"/>
    <property type="evidence" value="ECO:0007669"/>
    <property type="project" value="UniProtKB-EC"/>
</dbReference>
<dbReference type="SUPFAM" id="SSF51735">
    <property type="entry name" value="NAD(P)-binding Rossmann-fold domains"/>
    <property type="match status" value="1"/>
</dbReference>
<dbReference type="EMBL" id="JACHMC010000001">
    <property type="protein sequence ID" value="MBB4882864.1"/>
    <property type="molecule type" value="Genomic_DNA"/>
</dbReference>
<feature type="compositionally biased region" description="Basic and acidic residues" evidence="10">
    <location>
        <begin position="285"/>
        <end position="299"/>
    </location>
</feature>
<evidence type="ECO:0000256" key="4">
    <source>
        <dbReference type="ARBA" id="ARBA00022857"/>
    </source>
</evidence>
<proteinExistence type="inferred from homology"/>
<dbReference type="PRINTS" id="PR00081">
    <property type="entry name" value="GDHRDH"/>
</dbReference>
<sequence length="299" mass="31284">MAPRIPLPRRPRPRALPLRGRSVLITGGGSGIGRLMALGAARRGADRIVLWDLDADAGARVADEVRALGARAEAAAVDVTDTVAVAAAAREAGQLDVVVNNAGVVTGAPLLEATEAGIRRTYEVNALAPYWVTRAFLPGMLERDRGTVVTVASAAGLVGVARQTDYSASKHAAVGFTESLEAELRQRGSGVGTLTVCPFYISTGMFDGVRTRVPALLPILEPEAVAEAVLDAVEDGRRRLLMPAAVHLIAPLRALPVRAFDATMDLLGVNRTMDGFTGRAGTRSDGLHTADSRPGDAAR</sequence>
<dbReference type="Proteomes" id="UP000560081">
    <property type="component" value="Unassembled WGS sequence"/>
</dbReference>